<dbReference type="AlphaFoldDB" id="A0A9D1WSV3"/>
<evidence type="ECO:0000256" key="9">
    <source>
        <dbReference type="SAM" id="Phobius"/>
    </source>
</evidence>
<comment type="caution">
    <text evidence="11">The sequence shown here is derived from an EMBL/GenBank/DDBJ whole genome shotgun (WGS) entry which is preliminary data.</text>
</comment>
<evidence type="ECO:0000313" key="11">
    <source>
        <dbReference type="EMBL" id="HIX66483.1"/>
    </source>
</evidence>
<feature type="transmembrane region" description="Helical" evidence="9">
    <location>
        <begin position="64"/>
        <end position="82"/>
    </location>
</feature>
<dbReference type="GO" id="GO:0015297">
    <property type="term" value="F:antiporter activity"/>
    <property type="evidence" value="ECO:0007669"/>
    <property type="project" value="UniProtKB-KW"/>
</dbReference>
<dbReference type="Proteomes" id="UP000886800">
    <property type="component" value="Unassembled WGS sequence"/>
</dbReference>
<feature type="transmembrane region" description="Helical" evidence="9">
    <location>
        <begin position="240"/>
        <end position="265"/>
    </location>
</feature>
<feature type="transmembrane region" description="Helical" evidence="9">
    <location>
        <begin position="401"/>
        <end position="421"/>
    </location>
</feature>
<dbReference type="EMBL" id="DXES01000198">
    <property type="protein sequence ID" value="HIX66483.1"/>
    <property type="molecule type" value="Genomic_DNA"/>
</dbReference>
<feature type="domain" description="Na+/H+ antiporter NhaC-like C-terminal" evidence="10">
    <location>
        <begin position="29"/>
        <end position="204"/>
    </location>
</feature>
<dbReference type="Pfam" id="PF03553">
    <property type="entry name" value="Na_H_antiporter"/>
    <property type="match status" value="2"/>
</dbReference>
<reference evidence="11" key="1">
    <citation type="journal article" date="2021" name="PeerJ">
        <title>Extensive microbial diversity within the chicken gut microbiome revealed by metagenomics and culture.</title>
        <authorList>
            <person name="Gilroy R."/>
            <person name="Ravi A."/>
            <person name="Getino M."/>
            <person name="Pursley I."/>
            <person name="Horton D.L."/>
            <person name="Alikhan N.F."/>
            <person name="Baker D."/>
            <person name="Gharbi K."/>
            <person name="Hall N."/>
            <person name="Watson M."/>
            <person name="Adriaenssens E.M."/>
            <person name="Foster-Nyarko E."/>
            <person name="Jarju S."/>
            <person name="Secka A."/>
            <person name="Antonio M."/>
            <person name="Oren A."/>
            <person name="Chaudhuri R.R."/>
            <person name="La Ragione R."/>
            <person name="Hildebrand F."/>
            <person name="Pallen M.J."/>
        </authorList>
    </citation>
    <scope>NUCLEOTIDE SEQUENCE</scope>
    <source>
        <strain evidence="11">CHK188-5543</strain>
    </source>
</reference>
<feature type="transmembrane region" description="Helical" evidence="9">
    <location>
        <begin position="315"/>
        <end position="340"/>
    </location>
</feature>
<evidence type="ECO:0000313" key="12">
    <source>
        <dbReference type="Proteomes" id="UP000886800"/>
    </source>
</evidence>
<accession>A0A9D1WSV3</accession>
<feature type="transmembrane region" description="Helical" evidence="9">
    <location>
        <begin position="102"/>
        <end position="128"/>
    </location>
</feature>
<keyword evidence="2" id="KW-0813">Transport</keyword>
<feature type="domain" description="Na+/H+ antiporter NhaC-like C-terminal" evidence="10">
    <location>
        <begin position="212"/>
        <end position="412"/>
    </location>
</feature>
<comment type="subcellular location">
    <subcellularLocation>
        <location evidence="1">Cell membrane</location>
        <topology evidence="1">Multi-pass membrane protein</topology>
    </subcellularLocation>
</comment>
<dbReference type="GO" id="GO:0005886">
    <property type="term" value="C:plasma membrane"/>
    <property type="evidence" value="ECO:0007669"/>
    <property type="project" value="UniProtKB-SubCell"/>
</dbReference>
<evidence type="ECO:0000256" key="1">
    <source>
        <dbReference type="ARBA" id="ARBA00004651"/>
    </source>
</evidence>
<protein>
    <submittedName>
        <fullName evidence="11">Na+/H+ antiporter NhaC family protein</fullName>
    </submittedName>
</protein>
<sequence length="455" mass="47900">MATTNQKVNGWALVPFVVMLVLFFCGFPIVTATLTAAATSFFFGKGKVSEKFTVFARGSGDEGVLIMLMIFALSGAFSSVATAMGGRDAVVNLGLSLVPVHFLAAGCFVIAMVMSTACGTSMGTIAAITPIAVGVGQKGGLDMLVLLGAVVGGAMFGDNLSMISDTTIAACRGQGVEMKDKFRLNFLIALPAAILTIVLLCIFGRPEVIVPIGELSYTLIKVIPYLVVLVLALVGMDVMLVMALGIVMAGIVGLVSGDITIIAFAEAIWTGITDMDQSFYLAFLIAGMAEIVKEQGGIEWLVVNMRKIMKSNKSAQLSIAALVGLADAAITNNTVAIIIANPVAKDVSRQYNIDPRRTASLLDLFSCVVQGIIPHGGQTLLACTLAASYGIVATPMEIIPYLWYCMLLGVFGILSIFIPYADGAARRDPWNWEYDCAQSKVAEKKAAMESAAAQG</sequence>
<evidence type="ECO:0000256" key="2">
    <source>
        <dbReference type="ARBA" id="ARBA00022448"/>
    </source>
</evidence>
<dbReference type="PANTHER" id="PTHR33451:SF4">
    <property type="entry name" value="NA+_H+ ANTIPORTER"/>
    <property type="match status" value="1"/>
</dbReference>
<keyword evidence="4" id="KW-1003">Cell membrane</keyword>
<keyword evidence="3" id="KW-0050">Antiport</keyword>
<name>A0A9D1WSV3_9FIRM</name>
<gene>
    <name evidence="11" type="ORF">H9736_09565</name>
</gene>
<reference evidence="11" key="2">
    <citation type="submission" date="2021-04" db="EMBL/GenBank/DDBJ databases">
        <authorList>
            <person name="Gilroy R."/>
        </authorList>
    </citation>
    <scope>NUCLEOTIDE SEQUENCE</scope>
    <source>
        <strain evidence="11">CHK188-5543</strain>
    </source>
</reference>
<evidence type="ECO:0000256" key="6">
    <source>
        <dbReference type="ARBA" id="ARBA00022989"/>
    </source>
</evidence>
<evidence type="ECO:0000256" key="7">
    <source>
        <dbReference type="ARBA" id="ARBA00023136"/>
    </source>
</evidence>
<keyword evidence="5 9" id="KW-0812">Transmembrane</keyword>
<keyword evidence="7 9" id="KW-0472">Membrane</keyword>
<dbReference type="PANTHER" id="PTHR33451">
    <property type="entry name" value="MALATE-2H(+)/NA(+)-LACTATE ANTIPORTER"/>
    <property type="match status" value="1"/>
</dbReference>
<feature type="transmembrane region" description="Helical" evidence="9">
    <location>
        <begin position="184"/>
        <end position="203"/>
    </location>
</feature>
<comment type="similarity">
    <text evidence="8">Belongs to the NhaC Na(+)/H(+) (TC 2.A.35) antiporter family.</text>
</comment>
<feature type="transmembrane region" description="Helical" evidence="9">
    <location>
        <begin position="215"/>
        <end position="234"/>
    </location>
</feature>
<feature type="transmembrane region" description="Helical" evidence="9">
    <location>
        <begin position="12"/>
        <end position="43"/>
    </location>
</feature>
<evidence type="ECO:0000256" key="4">
    <source>
        <dbReference type="ARBA" id="ARBA00022475"/>
    </source>
</evidence>
<dbReference type="InterPro" id="IPR018461">
    <property type="entry name" value="Na/H_Antiport_NhaC-like_C"/>
</dbReference>
<evidence type="ECO:0000256" key="5">
    <source>
        <dbReference type="ARBA" id="ARBA00022692"/>
    </source>
</evidence>
<evidence type="ECO:0000259" key="10">
    <source>
        <dbReference type="Pfam" id="PF03553"/>
    </source>
</evidence>
<keyword evidence="6 9" id="KW-1133">Transmembrane helix</keyword>
<evidence type="ECO:0000256" key="3">
    <source>
        <dbReference type="ARBA" id="ARBA00022449"/>
    </source>
</evidence>
<feature type="transmembrane region" description="Helical" evidence="9">
    <location>
        <begin position="140"/>
        <end position="157"/>
    </location>
</feature>
<proteinExistence type="inferred from homology"/>
<dbReference type="InterPro" id="IPR052180">
    <property type="entry name" value="NhaC_Na-H+_Antiporter"/>
</dbReference>
<evidence type="ECO:0000256" key="8">
    <source>
        <dbReference type="ARBA" id="ARBA00038435"/>
    </source>
</evidence>
<organism evidence="11 12">
    <name type="scientific">Candidatus Anaerotruncus excrementipullorum</name>
    <dbReference type="NCBI Taxonomy" id="2838465"/>
    <lineage>
        <taxon>Bacteria</taxon>
        <taxon>Bacillati</taxon>
        <taxon>Bacillota</taxon>
        <taxon>Clostridia</taxon>
        <taxon>Eubacteriales</taxon>
        <taxon>Oscillospiraceae</taxon>
        <taxon>Anaerotruncus</taxon>
    </lineage>
</organism>